<accession>A0A4Z2F2P8</accession>
<dbReference type="PANTHER" id="PTHR46902:SF1">
    <property type="entry name" value="DOMON DOMAIN-CONTAINING PROTEIN FRRS1L"/>
    <property type="match status" value="1"/>
</dbReference>
<dbReference type="Proteomes" id="UP000314294">
    <property type="component" value="Unassembled WGS sequence"/>
</dbReference>
<gene>
    <name evidence="3" type="primary">FRRS1_1</name>
    <name evidence="3" type="ORF">EYF80_054425</name>
</gene>
<comment type="caution">
    <text evidence="3">The sequence shown here is derived from an EMBL/GenBank/DDBJ whole genome shotgun (WGS) entry which is preliminary data.</text>
</comment>
<sequence length="511" mass="52405">MEGVFFLLALVVCVHGTSHLSFSEVIVTRSGCGDTKTCQSNPNRCDPAGEGECLFLSTAARDPPPATGVELKVELRGESTGYIALGLAADVTEGTLALFVCGSNDGTFFFRTLQGNINTPNAPLTPTETRVKEIRGTVSGNVIKCEFTVESLNAASLNAAQSRSSQATTFSVLLGNGPVIVTRSGCGLTKTCLSNPNECDPAGEGECLFLSTAVSDPPPAAGVELKVELRGESTGYIALGLAADVTEDAAGQHQHPQRAAHAHGDDAVGVFTTVLDVGALDLGSNTLFTITETTTVMPGGVTTAVMPGGVTTAVMPGGVTPTTATPDSTGNNSPTTDSTGGSTGNNTSSTTNGGGAVHVIFSGCGYTKSCVAIPVRCNPAGRSACLFLSIRRPVPPPPVGFEVTIELRGDSAGYIALGLADTRGGGNVALFVCASNNGKFFFRTLQSNIYTPNAPLTPTETMVKEIRGTVKGTVIKCEFKIDLLNAAQSGSSQVTIITILLRTGTVNGGKS</sequence>
<feature type="signal peptide" evidence="2">
    <location>
        <begin position="1"/>
        <end position="16"/>
    </location>
</feature>
<dbReference type="OrthoDB" id="8901859at2759"/>
<dbReference type="InterPro" id="IPR042789">
    <property type="entry name" value="FRRS1L"/>
</dbReference>
<dbReference type="EMBL" id="SRLO01001773">
    <property type="protein sequence ID" value="TNN35407.1"/>
    <property type="molecule type" value="Genomic_DNA"/>
</dbReference>
<evidence type="ECO:0000313" key="4">
    <source>
        <dbReference type="Proteomes" id="UP000314294"/>
    </source>
</evidence>
<proteinExistence type="predicted"/>
<evidence type="ECO:0000256" key="2">
    <source>
        <dbReference type="SAM" id="SignalP"/>
    </source>
</evidence>
<feature type="region of interest" description="Disordered" evidence="1">
    <location>
        <begin position="314"/>
        <end position="352"/>
    </location>
</feature>
<feature type="compositionally biased region" description="Low complexity" evidence="1">
    <location>
        <begin position="328"/>
        <end position="351"/>
    </location>
</feature>
<evidence type="ECO:0000313" key="3">
    <source>
        <dbReference type="EMBL" id="TNN35407.1"/>
    </source>
</evidence>
<dbReference type="GO" id="GO:1900449">
    <property type="term" value="P:regulation of glutamate receptor signaling pathway"/>
    <property type="evidence" value="ECO:0007669"/>
    <property type="project" value="InterPro"/>
</dbReference>
<protein>
    <submittedName>
        <fullName evidence="3">Ferric-chelate reductase 1</fullName>
    </submittedName>
</protein>
<evidence type="ECO:0000256" key="1">
    <source>
        <dbReference type="SAM" id="MobiDB-lite"/>
    </source>
</evidence>
<keyword evidence="2" id="KW-0732">Signal</keyword>
<reference evidence="3 4" key="1">
    <citation type="submission" date="2019-03" db="EMBL/GenBank/DDBJ databases">
        <title>First draft genome of Liparis tanakae, snailfish: a comprehensive survey of snailfish specific genes.</title>
        <authorList>
            <person name="Kim W."/>
            <person name="Song I."/>
            <person name="Jeong J.-H."/>
            <person name="Kim D."/>
            <person name="Kim S."/>
            <person name="Ryu S."/>
            <person name="Song J.Y."/>
            <person name="Lee S.K."/>
        </authorList>
    </citation>
    <scope>NUCLEOTIDE SEQUENCE [LARGE SCALE GENOMIC DNA]</scope>
    <source>
        <tissue evidence="3">Muscle</tissue>
    </source>
</reference>
<dbReference type="AlphaFoldDB" id="A0A4Z2F2P8"/>
<feature type="chain" id="PRO_5021355452" evidence="2">
    <location>
        <begin position="17"/>
        <end position="511"/>
    </location>
</feature>
<name>A0A4Z2F2P8_9TELE</name>
<dbReference type="PANTHER" id="PTHR46902">
    <property type="entry name" value="DOMON DOMAIN-CONTAINING PROTEIN FRRS1L"/>
    <property type="match status" value="1"/>
</dbReference>
<keyword evidence="4" id="KW-1185">Reference proteome</keyword>
<organism evidence="3 4">
    <name type="scientific">Liparis tanakae</name>
    <name type="common">Tanaka's snailfish</name>
    <dbReference type="NCBI Taxonomy" id="230148"/>
    <lineage>
        <taxon>Eukaryota</taxon>
        <taxon>Metazoa</taxon>
        <taxon>Chordata</taxon>
        <taxon>Craniata</taxon>
        <taxon>Vertebrata</taxon>
        <taxon>Euteleostomi</taxon>
        <taxon>Actinopterygii</taxon>
        <taxon>Neopterygii</taxon>
        <taxon>Teleostei</taxon>
        <taxon>Neoteleostei</taxon>
        <taxon>Acanthomorphata</taxon>
        <taxon>Eupercaria</taxon>
        <taxon>Perciformes</taxon>
        <taxon>Cottioidei</taxon>
        <taxon>Cottales</taxon>
        <taxon>Liparidae</taxon>
        <taxon>Liparis</taxon>
    </lineage>
</organism>
<dbReference type="GO" id="GO:0099072">
    <property type="term" value="P:regulation of postsynaptic membrane neurotransmitter receptor levels"/>
    <property type="evidence" value="ECO:0007669"/>
    <property type="project" value="TreeGrafter"/>
</dbReference>